<evidence type="ECO:0000256" key="2">
    <source>
        <dbReference type="ARBA" id="ARBA00022703"/>
    </source>
</evidence>
<name>A0ABM1T0B8_LIMPO</name>
<dbReference type="PROSITE" id="PS50062">
    <property type="entry name" value="BCL2_FAMILY"/>
    <property type="match status" value="1"/>
</dbReference>
<evidence type="ECO:0000313" key="4">
    <source>
        <dbReference type="Proteomes" id="UP000694941"/>
    </source>
</evidence>
<gene>
    <name evidence="5 6" type="primary">LOC111087332</name>
</gene>
<keyword evidence="2" id="KW-0053">Apoptosis</keyword>
<sequence length="359" mass="40797">MAPDEQHRNTGHKRCSRSSVLDLKQSTPVIPLPEVEMYSKHLETREKLEDTPSHPGNIAKQKEFVSSVSRCNPVEPNDLLDNTIQKNVTERLRNIQVTPECVDHGMNISSTCYYQSDTQKNTPPKTRRLSTGKQKTQPFLSFIKVLSLASVIPSISVADNLRETFVTRGNHKTEYEQIKEDTESFSKDAIKYVLVTKRWKNVTLAHDYKPLNNPLAKFFRQLVVNMVTEYQIPIKNTVKTLDLSESNTYESFLVITDSVFEGHKDVITWGRLISLLSLGVEIALHFCEKGMEEFAEDIVDFVGRHLGERVTPWVQKQGGWRSLYQSFPPENHVDQIVSKALTTTVGILATAAATLYAFR</sequence>
<feature type="domain" description="Bcl-2 Bcl-2 homology region 1-3" evidence="3">
    <location>
        <begin position="219"/>
        <end position="320"/>
    </location>
</feature>
<comment type="similarity">
    <text evidence="1">Belongs to the Bcl-2 family.</text>
</comment>
<dbReference type="InterPro" id="IPR026298">
    <property type="entry name" value="Bcl-2_fam"/>
</dbReference>
<dbReference type="RefSeq" id="XP_022249324.1">
    <property type="nucleotide sequence ID" value="XM_022393616.1"/>
</dbReference>
<evidence type="ECO:0000256" key="1">
    <source>
        <dbReference type="ARBA" id="ARBA00009458"/>
    </source>
</evidence>
<organism evidence="4 6">
    <name type="scientific">Limulus polyphemus</name>
    <name type="common">Atlantic horseshoe crab</name>
    <dbReference type="NCBI Taxonomy" id="6850"/>
    <lineage>
        <taxon>Eukaryota</taxon>
        <taxon>Metazoa</taxon>
        <taxon>Ecdysozoa</taxon>
        <taxon>Arthropoda</taxon>
        <taxon>Chelicerata</taxon>
        <taxon>Merostomata</taxon>
        <taxon>Xiphosura</taxon>
        <taxon>Limulidae</taxon>
        <taxon>Limulus</taxon>
    </lineage>
</organism>
<evidence type="ECO:0000259" key="3">
    <source>
        <dbReference type="SMART" id="SM00337"/>
    </source>
</evidence>
<accession>A0ABM1T0B8</accession>
<protein>
    <submittedName>
        <fullName evidence="5 6">Uncharacterized protein LOC111087332</fullName>
    </submittedName>
</protein>
<dbReference type="Pfam" id="PF00452">
    <property type="entry name" value="Bcl-2"/>
    <property type="match status" value="1"/>
</dbReference>
<dbReference type="PRINTS" id="PR01862">
    <property type="entry name" value="BCL2FAMILY"/>
</dbReference>
<dbReference type="CDD" id="cd06845">
    <property type="entry name" value="Bcl-2_like"/>
    <property type="match status" value="1"/>
</dbReference>
<dbReference type="SMART" id="SM00337">
    <property type="entry name" value="BCL"/>
    <property type="match status" value="1"/>
</dbReference>
<dbReference type="InterPro" id="IPR036834">
    <property type="entry name" value="Bcl-2-like_sf"/>
</dbReference>
<evidence type="ECO:0000313" key="5">
    <source>
        <dbReference type="RefSeq" id="XP_022249322.1"/>
    </source>
</evidence>
<dbReference type="InterPro" id="IPR046371">
    <property type="entry name" value="Bcl-2_BH1-3"/>
</dbReference>
<dbReference type="InterPro" id="IPR002475">
    <property type="entry name" value="Bcl2-like"/>
</dbReference>
<dbReference type="RefSeq" id="XP_022249322.1">
    <property type="nucleotide sequence ID" value="XM_022393614.1"/>
</dbReference>
<dbReference type="Gene3D" id="1.10.437.10">
    <property type="entry name" value="Blc2-like"/>
    <property type="match status" value="1"/>
</dbReference>
<keyword evidence="4" id="KW-1185">Reference proteome</keyword>
<proteinExistence type="inferred from homology"/>
<dbReference type="PANTHER" id="PTHR11256">
    <property type="entry name" value="BCL-2 RELATED"/>
    <property type="match status" value="1"/>
</dbReference>
<reference evidence="5 6" key="1">
    <citation type="submission" date="2025-05" db="UniProtKB">
        <authorList>
            <consortium name="RefSeq"/>
        </authorList>
    </citation>
    <scope>IDENTIFICATION</scope>
    <source>
        <tissue evidence="5 6">Muscle</tissue>
    </source>
</reference>
<dbReference type="SUPFAM" id="SSF56854">
    <property type="entry name" value="Bcl-2 inhibitors of programmed cell death"/>
    <property type="match status" value="1"/>
</dbReference>
<dbReference type="GeneID" id="111087332"/>
<evidence type="ECO:0000313" key="6">
    <source>
        <dbReference type="RefSeq" id="XP_022249324.1"/>
    </source>
</evidence>
<dbReference type="Proteomes" id="UP000694941">
    <property type="component" value="Unplaced"/>
</dbReference>